<name>A0A942V105_9FIRM</name>
<dbReference type="AlphaFoldDB" id="A0A942V105"/>
<evidence type="ECO:0000256" key="5">
    <source>
        <dbReference type="RuleBase" id="RU003919"/>
    </source>
</evidence>
<dbReference type="FunFam" id="1.10.287.10:FF:000002">
    <property type="entry name" value="30S ribosomal protein S15"/>
    <property type="match status" value="1"/>
</dbReference>
<dbReference type="Proteomes" id="UP000724672">
    <property type="component" value="Unassembled WGS sequence"/>
</dbReference>
<dbReference type="PANTHER" id="PTHR23321">
    <property type="entry name" value="RIBOSOMAL PROTEIN S15, BACTERIAL AND ORGANELLAR"/>
    <property type="match status" value="1"/>
</dbReference>
<dbReference type="Pfam" id="PF00312">
    <property type="entry name" value="Ribosomal_S15"/>
    <property type="match status" value="1"/>
</dbReference>
<reference evidence="7" key="1">
    <citation type="submission" date="2019-12" db="EMBL/GenBank/DDBJ databases">
        <title>Clostridiaceae gen. nov. sp. nov., isolated from sediment in Xinjiang, China.</title>
        <authorList>
            <person name="Zhang R."/>
        </authorList>
    </citation>
    <scope>NUCLEOTIDE SEQUENCE</scope>
    <source>
        <strain evidence="7">D2Q-11</strain>
    </source>
</reference>
<dbReference type="Gene3D" id="6.10.250.3130">
    <property type="match status" value="1"/>
</dbReference>
<evidence type="ECO:0000256" key="3">
    <source>
        <dbReference type="ARBA" id="ARBA00064542"/>
    </source>
</evidence>
<dbReference type="CDD" id="cd00353">
    <property type="entry name" value="Ribosomal_S15p_S13e"/>
    <property type="match status" value="1"/>
</dbReference>
<dbReference type="SUPFAM" id="SSF47060">
    <property type="entry name" value="S15/NS1 RNA-binding domain"/>
    <property type="match status" value="1"/>
</dbReference>
<evidence type="ECO:0000256" key="2">
    <source>
        <dbReference type="ARBA" id="ARBA00023274"/>
    </source>
</evidence>
<dbReference type="SMART" id="SM01387">
    <property type="entry name" value="Ribosomal_S15"/>
    <property type="match status" value="1"/>
</dbReference>
<comment type="function">
    <text evidence="4">Forms an intersubunit bridge (bridge B4) with the 23S rRNA of the 50S subunit in the ribosome.</text>
</comment>
<dbReference type="InterPro" id="IPR000589">
    <property type="entry name" value="Ribosomal_uS15"/>
</dbReference>
<dbReference type="HAMAP" id="MF_01343_B">
    <property type="entry name" value="Ribosomal_uS15_B"/>
    <property type="match status" value="1"/>
</dbReference>
<keyword evidence="1 4" id="KW-0689">Ribosomal protein</keyword>
<comment type="function">
    <text evidence="4 6">One of the primary rRNA binding proteins, it binds directly to 16S rRNA where it helps nucleate assembly of the platform of the 30S subunit by binding and bridging several RNA helices of the 16S rRNA.</text>
</comment>
<dbReference type="Gene3D" id="1.10.287.10">
    <property type="entry name" value="S15/NS1, RNA-binding"/>
    <property type="match status" value="1"/>
</dbReference>
<dbReference type="PANTHER" id="PTHR23321:SF26">
    <property type="entry name" value="SMALL RIBOSOMAL SUBUNIT PROTEIN US15M"/>
    <property type="match status" value="1"/>
</dbReference>
<dbReference type="GO" id="GO:0022627">
    <property type="term" value="C:cytosolic small ribosomal subunit"/>
    <property type="evidence" value="ECO:0007669"/>
    <property type="project" value="TreeGrafter"/>
</dbReference>
<accession>A0A942V105</accession>
<dbReference type="InterPro" id="IPR005290">
    <property type="entry name" value="Ribosomal_uS15_bac-type"/>
</dbReference>
<evidence type="ECO:0000256" key="6">
    <source>
        <dbReference type="RuleBase" id="RU004524"/>
    </source>
</evidence>
<comment type="caution">
    <text evidence="7">The sequence shown here is derived from an EMBL/GenBank/DDBJ whole genome shotgun (WGS) entry which is preliminary data.</text>
</comment>
<keyword evidence="4 6" id="KW-0694">RNA-binding</keyword>
<dbReference type="GO" id="GO:0019843">
    <property type="term" value="F:rRNA binding"/>
    <property type="evidence" value="ECO:0007669"/>
    <property type="project" value="UniProtKB-UniRule"/>
</dbReference>
<gene>
    <name evidence="4 7" type="primary">rpsO</name>
    <name evidence="7" type="ORF">GOQ27_15580</name>
</gene>
<sequence>MISKEAKTTIIEEYKIHEGDTGSPEVQIAILTYRINELNEHLKEHKKDHHSRRGLLKMVGKRRGLLNYLMKNDLERYRKLIERLGLRK</sequence>
<evidence type="ECO:0000313" key="8">
    <source>
        <dbReference type="Proteomes" id="UP000724672"/>
    </source>
</evidence>
<dbReference type="GO" id="GO:0006412">
    <property type="term" value="P:translation"/>
    <property type="evidence" value="ECO:0007669"/>
    <property type="project" value="UniProtKB-UniRule"/>
</dbReference>
<evidence type="ECO:0000256" key="1">
    <source>
        <dbReference type="ARBA" id="ARBA00022980"/>
    </source>
</evidence>
<evidence type="ECO:0000313" key="7">
    <source>
        <dbReference type="EMBL" id="MBS4539896.1"/>
    </source>
</evidence>
<keyword evidence="8" id="KW-1185">Reference proteome</keyword>
<dbReference type="InterPro" id="IPR009068">
    <property type="entry name" value="uS15_NS1_RNA-bd_sf"/>
</dbReference>
<dbReference type="PROSITE" id="PS00362">
    <property type="entry name" value="RIBOSOMAL_S15"/>
    <property type="match status" value="1"/>
</dbReference>
<protein>
    <recommendedName>
        <fullName evidence="4">Small ribosomal subunit protein uS15</fullName>
    </recommendedName>
</protein>
<proteinExistence type="inferred from homology"/>
<keyword evidence="4 6" id="KW-0699">rRNA-binding</keyword>
<organism evidence="7 8">
    <name type="scientific">Anaeromonas frigoriresistens</name>
    <dbReference type="NCBI Taxonomy" id="2683708"/>
    <lineage>
        <taxon>Bacteria</taxon>
        <taxon>Bacillati</taxon>
        <taxon>Bacillota</taxon>
        <taxon>Tissierellia</taxon>
        <taxon>Tissierellales</taxon>
        <taxon>Thermohalobacteraceae</taxon>
        <taxon>Anaeromonas</taxon>
    </lineage>
</organism>
<keyword evidence="2 4" id="KW-0687">Ribonucleoprotein</keyword>
<dbReference type="EMBL" id="WSFT01000053">
    <property type="protein sequence ID" value="MBS4539896.1"/>
    <property type="molecule type" value="Genomic_DNA"/>
</dbReference>
<comment type="subunit">
    <text evidence="3 4">Part of the 30S ribosomal subunit. Forms a bridge to the 50S subunit in the 70S ribosome, contacting the 23S rRNA.</text>
</comment>
<evidence type="ECO:0000256" key="4">
    <source>
        <dbReference type="HAMAP-Rule" id="MF_01343"/>
    </source>
</evidence>
<dbReference type="GO" id="GO:0003735">
    <property type="term" value="F:structural constituent of ribosome"/>
    <property type="evidence" value="ECO:0007669"/>
    <property type="project" value="InterPro"/>
</dbReference>
<comment type="similarity">
    <text evidence="4 5">Belongs to the universal ribosomal protein uS15 family.</text>
</comment>
<dbReference type="NCBIfam" id="TIGR00952">
    <property type="entry name" value="S15_bact"/>
    <property type="match status" value="1"/>
</dbReference>